<dbReference type="EMBL" id="JBDFQZ010000011">
    <property type="protein sequence ID" value="KAK9677540.1"/>
    <property type="molecule type" value="Genomic_DNA"/>
</dbReference>
<dbReference type="GO" id="GO:0005576">
    <property type="term" value="C:extracellular region"/>
    <property type="evidence" value="ECO:0007669"/>
    <property type="project" value="UniProtKB-SubCell"/>
</dbReference>
<dbReference type="PANTHER" id="PTHR31232">
    <property type="match status" value="1"/>
</dbReference>
<sequence length="142" mass="16693">MAPNHMVVILLCVILVHTMFDSTLAQYQFKKYTIRIINKIGTSPKVSLRCQSKDDDLGTHVLGYGEEFNWTFRVNFMMSTLYFCHFQWKDKDITFDVFEVYLGSTMCDREYIWEVKEDAFYQGCEGEIPKEAYYGGWNKSAD</sequence>
<evidence type="ECO:0000313" key="8">
    <source>
        <dbReference type="Proteomes" id="UP001443914"/>
    </source>
</evidence>
<comment type="caution">
    <text evidence="7">The sequence shown here is derived from an EMBL/GenBank/DDBJ whole genome shotgun (WGS) entry which is preliminary data.</text>
</comment>
<keyword evidence="3 6" id="KW-0713">Self-incompatibility</keyword>
<comment type="similarity">
    <text evidence="2 6">Belongs to the plant self-incompatibility (S1) protein family.</text>
</comment>
<evidence type="ECO:0000256" key="2">
    <source>
        <dbReference type="ARBA" id="ARBA00005581"/>
    </source>
</evidence>
<evidence type="ECO:0000313" key="7">
    <source>
        <dbReference type="EMBL" id="KAK9677540.1"/>
    </source>
</evidence>
<accession>A0AAW1HM94</accession>
<evidence type="ECO:0000256" key="6">
    <source>
        <dbReference type="RuleBase" id="RU367044"/>
    </source>
</evidence>
<comment type="subcellular location">
    <subcellularLocation>
        <location evidence="1 6">Secreted</location>
    </subcellularLocation>
</comment>
<organism evidence="7 8">
    <name type="scientific">Saponaria officinalis</name>
    <name type="common">Common soapwort</name>
    <name type="synonym">Lychnis saponaria</name>
    <dbReference type="NCBI Taxonomy" id="3572"/>
    <lineage>
        <taxon>Eukaryota</taxon>
        <taxon>Viridiplantae</taxon>
        <taxon>Streptophyta</taxon>
        <taxon>Embryophyta</taxon>
        <taxon>Tracheophyta</taxon>
        <taxon>Spermatophyta</taxon>
        <taxon>Magnoliopsida</taxon>
        <taxon>eudicotyledons</taxon>
        <taxon>Gunneridae</taxon>
        <taxon>Pentapetalae</taxon>
        <taxon>Caryophyllales</taxon>
        <taxon>Caryophyllaceae</taxon>
        <taxon>Caryophylleae</taxon>
        <taxon>Saponaria</taxon>
    </lineage>
</organism>
<gene>
    <name evidence="7" type="ORF">RND81_11G150400</name>
</gene>
<evidence type="ECO:0000256" key="4">
    <source>
        <dbReference type="ARBA" id="ARBA00022525"/>
    </source>
</evidence>
<keyword evidence="4 6" id="KW-0964">Secreted</keyword>
<keyword evidence="8" id="KW-1185">Reference proteome</keyword>
<dbReference type="PANTHER" id="PTHR31232:SF155">
    <property type="entry name" value="PLANT SELF-INCOMPATIBILITY PROTEIN S1 FAMILY"/>
    <property type="match status" value="1"/>
</dbReference>
<feature type="signal peptide" evidence="6">
    <location>
        <begin position="1"/>
        <end position="25"/>
    </location>
</feature>
<dbReference type="Pfam" id="PF05938">
    <property type="entry name" value="Self-incomp_S1"/>
    <property type="match status" value="1"/>
</dbReference>
<feature type="chain" id="PRO_5043095699" description="S-protein homolog" evidence="6">
    <location>
        <begin position="26"/>
        <end position="142"/>
    </location>
</feature>
<protein>
    <recommendedName>
        <fullName evidence="6">S-protein homolog</fullName>
    </recommendedName>
</protein>
<dbReference type="Proteomes" id="UP001443914">
    <property type="component" value="Unassembled WGS sequence"/>
</dbReference>
<dbReference type="GO" id="GO:0060320">
    <property type="term" value="P:rejection of self pollen"/>
    <property type="evidence" value="ECO:0007669"/>
    <property type="project" value="UniProtKB-KW"/>
</dbReference>
<reference evidence="7" key="1">
    <citation type="submission" date="2024-03" db="EMBL/GenBank/DDBJ databases">
        <title>WGS assembly of Saponaria officinalis var. Norfolk2.</title>
        <authorList>
            <person name="Jenkins J."/>
            <person name="Shu S."/>
            <person name="Grimwood J."/>
            <person name="Barry K."/>
            <person name="Goodstein D."/>
            <person name="Schmutz J."/>
            <person name="Leebens-Mack J."/>
            <person name="Osbourn A."/>
        </authorList>
    </citation>
    <scope>NUCLEOTIDE SEQUENCE [LARGE SCALE GENOMIC DNA]</scope>
    <source>
        <strain evidence="7">JIC</strain>
    </source>
</reference>
<evidence type="ECO:0000256" key="3">
    <source>
        <dbReference type="ARBA" id="ARBA00022471"/>
    </source>
</evidence>
<evidence type="ECO:0000256" key="5">
    <source>
        <dbReference type="ARBA" id="ARBA00022729"/>
    </source>
</evidence>
<dbReference type="AlphaFoldDB" id="A0AAW1HM94"/>
<dbReference type="InterPro" id="IPR010264">
    <property type="entry name" value="Self-incomp_S1"/>
</dbReference>
<evidence type="ECO:0000256" key="1">
    <source>
        <dbReference type="ARBA" id="ARBA00004613"/>
    </source>
</evidence>
<name>A0AAW1HM94_SAPOF</name>
<keyword evidence="5 6" id="KW-0732">Signal</keyword>
<proteinExistence type="inferred from homology"/>